<dbReference type="AlphaFoldDB" id="H8YYQ2"/>
<protein>
    <recommendedName>
        <fullName evidence="3">Response regulatory domain-containing protein</fullName>
    </recommendedName>
</protein>
<name>H8YYQ2_9GAMM</name>
<accession>H8YYQ2</accession>
<dbReference type="SUPFAM" id="SSF52172">
    <property type="entry name" value="CheY-like"/>
    <property type="match status" value="1"/>
</dbReference>
<gene>
    <name evidence="1" type="ORF">Thi970DRAFT_01250</name>
</gene>
<reference evidence="2" key="1">
    <citation type="submission" date="2011-06" db="EMBL/GenBank/DDBJ databases">
        <authorList>
            <consortium name="US DOE Joint Genome Institute (JGI-PGF)"/>
            <person name="Lucas S."/>
            <person name="Han J."/>
            <person name="Lapidus A."/>
            <person name="Cheng J.-F."/>
            <person name="Goodwin L."/>
            <person name="Pitluck S."/>
            <person name="Peters L."/>
            <person name="Land M.L."/>
            <person name="Hauser L."/>
            <person name="Vogl K."/>
            <person name="Liu Z."/>
            <person name="Overmann J."/>
            <person name="Frigaard N.-U."/>
            <person name="Bryant D.A."/>
            <person name="Woyke T.J."/>
        </authorList>
    </citation>
    <scope>NUCLEOTIDE SEQUENCE [LARGE SCALE GENOMIC DNA]</scope>
    <source>
        <strain evidence="2">970</strain>
    </source>
</reference>
<evidence type="ECO:0000313" key="2">
    <source>
        <dbReference type="Proteomes" id="UP000002964"/>
    </source>
</evidence>
<dbReference type="RefSeq" id="WP_009147661.1">
    <property type="nucleotide sequence ID" value="NZ_CP121471.1"/>
</dbReference>
<dbReference type="InterPro" id="IPR011006">
    <property type="entry name" value="CheY-like_superfamily"/>
</dbReference>
<proteinExistence type="predicted"/>
<sequence>MTDPHSILIVDDQIDNQRSLVNLLKLEYHVLATREAVAAIRLLCRTGATFNMMAQRAGVGAVMRPVLRAPNVRRCPWESTDASRP</sequence>
<reference evidence="1 2" key="2">
    <citation type="submission" date="2011-11" db="EMBL/GenBank/DDBJ databases">
        <authorList>
            <consortium name="US DOE Joint Genome Institute"/>
            <person name="Lucas S."/>
            <person name="Han J."/>
            <person name="Lapidus A."/>
            <person name="Cheng J.-F."/>
            <person name="Goodwin L."/>
            <person name="Pitluck S."/>
            <person name="Peters L."/>
            <person name="Ovchinnikova G."/>
            <person name="Zhang X."/>
            <person name="Detter J.C."/>
            <person name="Han C."/>
            <person name="Tapia R."/>
            <person name="Land M."/>
            <person name="Hauser L."/>
            <person name="Kyrpides N."/>
            <person name="Ivanova N."/>
            <person name="Pagani I."/>
            <person name="Vogl K."/>
            <person name="Liu Z."/>
            <person name="Overmann J."/>
            <person name="Frigaard N.-U."/>
            <person name="Bryant D."/>
            <person name="Woyke T."/>
        </authorList>
    </citation>
    <scope>NUCLEOTIDE SEQUENCE [LARGE SCALE GENOMIC DNA]</scope>
    <source>
        <strain evidence="1 2">970</strain>
    </source>
</reference>
<dbReference type="Proteomes" id="UP000002964">
    <property type="component" value="Unassembled WGS sequence"/>
</dbReference>
<dbReference type="STRING" id="631362.Thi970DRAFT_01250"/>
<dbReference type="HOGENOM" id="CLU_2511664_0_0_6"/>
<dbReference type="EMBL" id="JH603168">
    <property type="protein sequence ID" value="EIC23578.1"/>
    <property type="molecule type" value="Genomic_DNA"/>
</dbReference>
<evidence type="ECO:0008006" key="3">
    <source>
        <dbReference type="Google" id="ProtNLM"/>
    </source>
</evidence>
<evidence type="ECO:0000313" key="1">
    <source>
        <dbReference type="EMBL" id="EIC23578.1"/>
    </source>
</evidence>
<keyword evidence="2" id="KW-1185">Reference proteome</keyword>
<organism evidence="1 2">
    <name type="scientific">Thiorhodovibrio frisius</name>
    <dbReference type="NCBI Taxonomy" id="631362"/>
    <lineage>
        <taxon>Bacteria</taxon>
        <taxon>Pseudomonadati</taxon>
        <taxon>Pseudomonadota</taxon>
        <taxon>Gammaproteobacteria</taxon>
        <taxon>Chromatiales</taxon>
        <taxon>Chromatiaceae</taxon>
        <taxon>Thiorhodovibrio</taxon>
    </lineage>
</organism>